<evidence type="ECO:0000313" key="1">
    <source>
        <dbReference type="EMBL" id="RXH67443.1"/>
    </source>
</evidence>
<comment type="caution">
    <text evidence="1">The sequence shown here is derived from an EMBL/GenBank/DDBJ whole genome shotgun (WGS) entry which is preliminary data.</text>
</comment>
<protein>
    <submittedName>
        <fullName evidence="1">Uncharacterized protein</fullName>
    </submittedName>
</protein>
<accession>A0A498HEG7</accession>
<dbReference type="Proteomes" id="UP000290289">
    <property type="component" value="Chromosome 17"/>
</dbReference>
<sequence>MSTRCMVPEVLEPSFFYFDFDLCLTKALRALMALRSPSPKSGDLIQVERRRVGHLCYDVK</sequence>
<dbReference type="EMBL" id="RDQH01000343">
    <property type="protein sequence ID" value="RXH67443.1"/>
    <property type="molecule type" value="Genomic_DNA"/>
</dbReference>
<proteinExistence type="predicted"/>
<evidence type="ECO:0000313" key="2">
    <source>
        <dbReference type="Proteomes" id="UP000290289"/>
    </source>
</evidence>
<dbReference type="AlphaFoldDB" id="A0A498HEG7"/>
<keyword evidence="2" id="KW-1185">Reference proteome</keyword>
<gene>
    <name evidence="1" type="ORF">DVH24_027590</name>
</gene>
<name>A0A498HEG7_MALDO</name>
<organism evidence="1 2">
    <name type="scientific">Malus domestica</name>
    <name type="common">Apple</name>
    <name type="synonym">Pyrus malus</name>
    <dbReference type="NCBI Taxonomy" id="3750"/>
    <lineage>
        <taxon>Eukaryota</taxon>
        <taxon>Viridiplantae</taxon>
        <taxon>Streptophyta</taxon>
        <taxon>Embryophyta</taxon>
        <taxon>Tracheophyta</taxon>
        <taxon>Spermatophyta</taxon>
        <taxon>Magnoliopsida</taxon>
        <taxon>eudicotyledons</taxon>
        <taxon>Gunneridae</taxon>
        <taxon>Pentapetalae</taxon>
        <taxon>rosids</taxon>
        <taxon>fabids</taxon>
        <taxon>Rosales</taxon>
        <taxon>Rosaceae</taxon>
        <taxon>Amygdaloideae</taxon>
        <taxon>Maleae</taxon>
        <taxon>Malus</taxon>
    </lineage>
</organism>
<reference evidence="1 2" key="1">
    <citation type="submission" date="2018-10" db="EMBL/GenBank/DDBJ databases">
        <title>A high-quality apple genome assembly.</title>
        <authorList>
            <person name="Hu J."/>
        </authorList>
    </citation>
    <scope>NUCLEOTIDE SEQUENCE [LARGE SCALE GENOMIC DNA]</scope>
    <source>
        <strain evidence="2">cv. HFTH1</strain>
        <tissue evidence="1">Young leaf</tissue>
    </source>
</reference>